<dbReference type="PANTHER" id="PTHR19332">
    <property type="entry name" value="PEROXISOMAL MEMBRANE PROTEIN PEX13"/>
    <property type="match status" value="1"/>
</dbReference>
<evidence type="ECO:0000313" key="17">
    <source>
        <dbReference type="EnsemblMetazoa" id="tetur03g07340.1"/>
    </source>
</evidence>
<comment type="subcellular location">
    <subcellularLocation>
        <location evidence="12">Peroxisome membrane</location>
    </subcellularLocation>
</comment>
<dbReference type="Gene3D" id="2.30.30.40">
    <property type="entry name" value="SH3 Domains"/>
    <property type="match status" value="1"/>
</dbReference>
<dbReference type="HOGENOM" id="CLU_045457_0_0_1"/>
<dbReference type="Pfam" id="PF14604">
    <property type="entry name" value="SH3_9"/>
    <property type="match status" value="1"/>
</dbReference>
<dbReference type="SUPFAM" id="SSF50044">
    <property type="entry name" value="SH3-domain"/>
    <property type="match status" value="1"/>
</dbReference>
<feature type="domain" description="SH3" evidence="16">
    <location>
        <begin position="259"/>
        <end position="322"/>
    </location>
</feature>
<dbReference type="EnsemblMetazoa" id="tetur03g07340.1">
    <property type="protein sequence ID" value="tetur03g07340.1"/>
    <property type="gene ID" value="tetur03g07340"/>
</dbReference>
<evidence type="ECO:0000256" key="7">
    <source>
        <dbReference type="ARBA" id="ARBA00023010"/>
    </source>
</evidence>
<dbReference type="PANTHER" id="PTHR19332:SF1">
    <property type="entry name" value="PEROXISOMAL MEMBRANE PROTEIN PEX13"/>
    <property type="match status" value="1"/>
</dbReference>
<dbReference type="InterPro" id="IPR036028">
    <property type="entry name" value="SH3-like_dom_sf"/>
</dbReference>
<keyword evidence="4 15" id="KW-0812">Transmembrane</keyword>
<name>T1K0D2_TETUR</name>
<evidence type="ECO:0000313" key="18">
    <source>
        <dbReference type="Proteomes" id="UP000015104"/>
    </source>
</evidence>
<dbReference type="AlphaFoldDB" id="T1K0D2"/>
<evidence type="ECO:0000256" key="12">
    <source>
        <dbReference type="ARBA" id="ARBA00046271"/>
    </source>
</evidence>
<reference evidence="17" key="2">
    <citation type="submission" date="2015-06" db="UniProtKB">
        <authorList>
            <consortium name="EnsemblMetazoa"/>
        </authorList>
    </citation>
    <scope>IDENTIFICATION</scope>
</reference>
<keyword evidence="9" id="KW-0576">Peroxisome</keyword>
<evidence type="ECO:0000256" key="15">
    <source>
        <dbReference type="SAM" id="Phobius"/>
    </source>
</evidence>
<dbReference type="Proteomes" id="UP000015104">
    <property type="component" value="Unassembled WGS sequence"/>
</dbReference>
<reference evidence="18" key="1">
    <citation type="submission" date="2011-08" db="EMBL/GenBank/DDBJ databases">
        <authorList>
            <person name="Rombauts S."/>
        </authorList>
    </citation>
    <scope>NUCLEOTIDE SEQUENCE</scope>
    <source>
        <strain evidence="18">London</strain>
    </source>
</reference>
<keyword evidence="2 13" id="KW-0728">SH3 domain</keyword>
<evidence type="ECO:0000256" key="11">
    <source>
        <dbReference type="ARBA" id="ARBA00034535"/>
    </source>
</evidence>
<evidence type="ECO:0000256" key="5">
    <source>
        <dbReference type="ARBA" id="ARBA00022927"/>
    </source>
</evidence>
<dbReference type="GO" id="GO:0005778">
    <property type="term" value="C:peroxisomal membrane"/>
    <property type="evidence" value="ECO:0007669"/>
    <property type="project" value="UniProtKB-SubCell"/>
</dbReference>
<evidence type="ECO:0000256" key="3">
    <source>
        <dbReference type="ARBA" id="ARBA00022448"/>
    </source>
</evidence>
<evidence type="ECO:0000256" key="13">
    <source>
        <dbReference type="PROSITE-ProRule" id="PRU00192"/>
    </source>
</evidence>
<keyword evidence="3" id="KW-0813">Transport</keyword>
<dbReference type="GO" id="GO:1990429">
    <property type="term" value="C:peroxisomal importomer complex"/>
    <property type="evidence" value="ECO:0007669"/>
    <property type="project" value="TreeGrafter"/>
</dbReference>
<evidence type="ECO:0000256" key="10">
    <source>
        <dbReference type="ARBA" id="ARBA00029693"/>
    </source>
</evidence>
<dbReference type="CDD" id="cd11864">
    <property type="entry name" value="SH3_PEX13_eumet"/>
    <property type="match status" value="1"/>
</dbReference>
<proteinExistence type="inferred from homology"/>
<evidence type="ECO:0000256" key="14">
    <source>
        <dbReference type="SAM" id="MobiDB-lite"/>
    </source>
</evidence>
<dbReference type="Pfam" id="PF04088">
    <property type="entry name" value="Peroxin-13_N"/>
    <property type="match status" value="1"/>
</dbReference>
<keyword evidence="18" id="KW-1185">Reference proteome</keyword>
<comment type="similarity">
    <text evidence="1">Belongs to the peroxin-13 family.</text>
</comment>
<evidence type="ECO:0000256" key="6">
    <source>
        <dbReference type="ARBA" id="ARBA00022989"/>
    </source>
</evidence>
<keyword evidence="6 15" id="KW-1133">Transmembrane helix</keyword>
<protein>
    <recommendedName>
        <fullName evidence="11">Peroxisomal membrane protein PEX13</fullName>
    </recommendedName>
    <alternativeName>
        <fullName evidence="10">Peroxin-13</fullName>
    </alternativeName>
</protein>
<accession>T1K0D2</accession>
<organism evidence="17 18">
    <name type="scientific">Tetranychus urticae</name>
    <name type="common">Two-spotted spider mite</name>
    <dbReference type="NCBI Taxonomy" id="32264"/>
    <lineage>
        <taxon>Eukaryota</taxon>
        <taxon>Metazoa</taxon>
        <taxon>Ecdysozoa</taxon>
        <taxon>Arthropoda</taxon>
        <taxon>Chelicerata</taxon>
        <taxon>Arachnida</taxon>
        <taxon>Acari</taxon>
        <taxon>Acariformes</taxon>
        <taxon>Trombidiformes</taxon>
        <taxon>Prostigmata</taxon>
        <taxon>Eleutherengona</taxon>
        <taxon>Raphignathae</taxon>
        <taxon>Tetranychoidea</taxon>
        <taxon>Tetranychidae</taxon>
        <taxon>Tetranychus</taxon>
    </lineage>
</organism>
<keyword evidence="7" id="KW-0811">Translocation</keyword>
<evidence type="ECO:0000256" key="1">
    <source>
        <dbReference type="ARBA" id="ARBA00006033"/>
    </source>
</evidence>
<dbReference type="GO" id="GO:0016560">
    <property type="term" value="P:protein import into peroxisome matrix, docking"/>
    <property type="evidence" value="ECO:0007669"/>
    <property type="project" value="InterPro"/>
</dbReference>
<dbReference type="InterPro" id="IPR035463">
    <property type="entry name" value="Pex13"/>
</dbReference>
<feature type="compositionally biased region" description="Polar residues" evidence="14">
    <location>
        <begin position="1"/>
        <end position="15"/>
    </location>
</feature>
<dbReference type="eggNOG" id="KOG3875">
    <property type="taxonomic scope" value="Eukaryota"/>
</dbReference>
<dbReference type="PROSITE" id="PS50002">
    <property type="entry name" value="SH3"/>
    <property type="match status" value="1"/>
</dbReference>
<evidence type="ECO:0000256" key="4">
    <source>
        <dbReference type="ARBA" id="ARBA00022692"/>
    </source>
</evidence>
<dbReference type="InterPro" id="IPR001452">
    <property type="entry name" value="SH3_domain"/>
</dbReference>
<dbReference type="InterPro" id="IPR007223">
    <property type="entry name" value="Peroxin-13_N"/>
</dbReference>
<sequence length="334" mass="36541">MESSNTNRSNDTTLNGPPPLPARPFHNSVSRPWGSSMNYGYNNLNRFGAFGMPGGYGGYGGYGSYGSYGGYGGYGGGYGGYGGYPSNMVGNDFLRIAEETCGQSFQSLESVVQSVSSVAMMLESTYFAIHSSFRAVLGVAHHLSSLKDQLNQFTEQMPVVRIIISFIKKLLYYLGLISSNSLSDHENAWRQVSSGNIHLNSDGTFNPFLSGKDVPNRSSLPILIFFGLVLGAPWMIWSLIRRYNRSLSHVNTKWLTGEDEHYIGKALYAFTTNAQGELPLTVGQKIIIAPKDVQPRIGDWLLAAIDGKTGLVPANYVKIIEHKPSPGKTDQQKL</sequence>
<feature type="region of interest" description="Disordered" evidence="14">
    <location>
        <begin position="1"/>
        <end position="27"/>
    </location>
</feature>
<evidence type="ECO:0000256" key="8">
    <source>
        <dbReference type="ARBA" id="ARBA00023136"/>
    </source>
</evidence>
<evidence type="ECO:0000259" key="16">
    <source>
        <dbReference type="PROSITE" id="PS50002"/>
    </source>
</evidence>
<dbReference type="STRING" id="32264.T1K0D2"/>
<dbReference type="EMBL" id="CAEY01001139">
    <property type="status" value="NOT_ANNOTATED_CDS"/>
    <property type="molecule type" value="Genomic_DNA"/>
</dbReference>
<dbReference type="SMART" id="SM00326">
    <property type="entry name" value="SH3"/>
    <property type="match status" value="1"/>
</dbReference>
<keyword evidence="5" id="KW-0653">Protein transport</keyword>
<evidence type="ECO:0000256" key="9">
    <source>
        <dbReference type="ARBA" id="ARBA00023140"/>
    </source>
</evidence>
<evidence type="ECO:0000256" key="2">
    <source>
        <dbReference type="ARBA" id="ARBA00022443"/>
    </source>
</evidence>
<keyword evidence="8 15" id="KW-0472">Membrane</keyword>
<feature type="transmembrane region" description="Helical" evidence="15">
    <location>
        <begin position="220"/>
        <end position="240"/>
    </location>
</feature>